<comment type="subunit">
    <text evidence="2">Component of the large ribosomal subunit.</text>
</comment>
<evidence type="ECO:0000313" key="6">
    <source>
        <dbReference type="Proteomes" id="UP000245320"/>
    </source>
</evidence>
<dbReference type="GO" id="GO:0003735">
    <property type="term" value="F:structural constituent of ribosome"/>
    <property type="evidence" value="ECO:0007669"/>
    <property type="project" value="InterPro"/>
</dbReference>
<keyword evidence="3 5" id="KW-0689">Ribosomal protein</keyword>
<dbReference type="AlphaFoldDB" id="A0A2U4CMB7"/>
<dbReference type="FunFam" id="3.10.450.80:FF:000001">
    <property type="entry name" value="60S ribosomal protein L44"/>
    <property type="match status" value="1"/>
</dbReference>
<dbReference type="InParanoid" id="A0A2U4CMB7"/>
<organism evidence="6 7">
    <name type="scientific">Tursiops truncatus</name>
    <name type="common">Atlantic bottle-nosed dolphin</name>
    <name type="synonym">Delphinus truncatus</name>
    <dbReference type="NCBI Taxonomy" id="9739"/>
    <lineage>
        <taxon>Eukaryota</taxon>
        <taxon>Metazoa</taxon>
        <taxon>Chordata</taxon>
        <taxon>Craniata</taxon>
        <taxon>Vertebrata</taxon>
        <taxon>Euteleostomi</taxon>
        <taxon>Mammalia</taxon>
        <taxon>Eutheria</taxon>
        <taxon>Laurasiatheria</taxon>
        <taxon>Artiodactyla</taxon>
        <taxon>Whippomorpha</taxon>
        <taxon>Cetacea</taxon>
        <taxon>Odontoceti</taxon>
        <taxon>Delphinidae</taxon>
        <taxon>Tursiops</taxon>
    </lineage>
</organism>
<proteinExistence type="inferred from homology"/>
<dbReference type="Gene3D" id="3.10.450.80">
    <property type="match status" value="1"/>
</dbReference>
<dbReference type="GeneID" id="101334420"/>
<dbReference type="OrthoDB" id="2967263at2759"/>
<evidence type="ECO:0000256" key="5">
    <source>
        <dbReference type="RuleBase" id="RU000666"/>
    </source>
</evidence>
<dbReference type="GO" id="GO:0006412">
    <property type="term" value="P:translation"/>
    <property type="evidence" value="ECO:0007669"/>
    <property type="project" value="InterPro"/>
</dbReference>
<reference evidence="7" key="1">
    <citation type="submission" date="2025-08" db="UniProtKB">
        <authorList>
            <consortium name="RefSeq"/>
        </authorList>
    </citation>
    <scope>IDENTIFICATION</scope>
    <source>
        <tissue evidence="7">Spleen</tissue>
    </source>
</reference>
<dbReference type="PROSITE" id="PS01172">
    <property type="entry name" value="RIBOSOMAL_L44E"/>
    <property type="match status" value="1"/>
</dbReference>
<dbReference type="InterPro" id="IPR011332">
    <property type="entry name" value="Ribosomal_zn-bd"/>
</dbReference>
<dbReference type="GO" id="GO:0005840">
    <property type="term" value="C:ribosome"/>
    <property type="evidence" value="ECO:0007669"/>
    <property type="project" value="UniProtKB-KW"/>
</dbReference>
<evidence type="ECO:0000256" key="4">
    <source>
        <dbReference type="ARBA" id="ARBA00023274"/>
    </source>
</evidence>
<gene>
    <name evidence="7" type="primary">LOC101334420</name>
</gene>
<protein>
    <submittedName>
        <fullName evidence="7">60S ribosomal protein L36a-like</fullName>
    </submittedName>
</protein>
<keyword evidence="4 5" id="KW-0687">Ribonucleoprotein</keyword>
<dbReference type="SUPFAM" id="SSF57829">
    <property type="entry name" value="Zn-binding ribosomal proteins"/>
    <property type="match status" value="1"/>
</dbReference>
<dbReference type="Pfam" id="PF00935">
    <property type="entry name" value="Ribosomal_L44"/>
    <property type="match status" value="1"/>
</dbReference>
<sequence length="113" mass="13339">MVNVPKTRQTFCKKYGRHQSLRTGRARTLCAQGKQHYNKKQSGYGGQTKRIFQKKPKITKKIVLRFECIEPNCRSRRKLALKRCKHPELGKDKKRKDQVIQFSASYPVSFQRQ</sequence>
<comment type="similarity">
    <text evidence="1 5">Belongs to the eukaryotic ribosomal protein eL42 family.</text>
</comment>
<evidence type="ECO:0000256" key="3">
    <source>
        <dbReference type="ARBA" id="ARBA00022980"/>
    </source>
</evidence>
<dbReference type="GO" id="GO:1990904">
    <property type="term" value="C:ribonucleoprotein complex"/>
    <property type="evidence" value="ECO:0007669"/>
    <property type="project" value="UniProtKB-KW"/>
</dbReference>
<dbReference type="Proteomes" id="UP000245320">
    <property type="component" value="Chromosome 3"/>
</dbReference>
<accession>A0A2U4CMB7</accession>
<dbReference type="PANTHER" id="PTHR10369">
    <property type="entry name" value="60S RIBOSOMAL PROTEIN L36A/L44"/>
    <property type="match status" value="1"/>
</dbReference>
<dbReference type="InterPro" id="IPR000552">
    <property type="entry name" value="Ribosomal_eL44"/>
</dbReference>
<name>A0A2U4CMB7_TURTR</name>
<evidence type="ECO:0000313" key="7">
    <source>
        <dbReference type="RefSeq" id="XP_019806584.1"/>
    </source>
</evidence>
<keyword evidence="6" id="KW-1185">Reference proteome</keyword>
<evidence type="ECO:0000256" key="1">
    <source>
        <dbReference type="ARBA" id="ARBA00009364"/>
    </source>
</evidence>
<dbReference type="InterPro" id="IPR053708">
    <property type="entry name" value="Ribosomal_LSU_eL42"/>
</dbReference>
<dbReference type="RefSeq" id="XP_019806584.1">
    <property type="nucleotide sequence ID" value="XM_019951025.2"/>
</dbReference>
<evidence type="ECO:0000256" key="2">
    <source>
        <dbReference type="ARBA" id="ARBA00011133"/>
    </source>
</evidence>